<comment type="subunit">
    <text evidence="7">Monomer.</text>
</comment>
<evidence type="ECO:0000256" key="5">
    <source>
        <dbReference type="ARBA" id="ARBA00022801"/>
    </source>
</evidence>
<feature type="binding site" evidence="7">
    <location>
        <position position="126"/>
    </location>
    <ligand>
        <name>Zn(2+)</name>
        <dbReference type="ChEBI" id="CHEBI:29105"/>
        <label>2</label>
    </ligand>
</feature>
<keyword evidence="10" id="KW-1185">Reference proteome</keyword>
<protein>
    <recommendedName>
        <fullName evidence="7">Hydroxyacylglutathione hydrolase</fullName>
        <ecNumber evidence="7">3.1.2.6</ecNumber>
    </recommendedName>
    <alternativeName>
        <fullName evidence="7">Glyoxalase II</fullName>
        <shortName evidence="7">Glx II</shortName>
    </alternativeName>
</protein>
<dbReference type="Pfam" id="PF00753">
    <property type="entry name" value="Lactamase_B"/>
    <property type="match status" value="1"/>
</dbReference>
<comment type="cofactor">
    <cofactor evidence="7">
        <name>Zn(2+)</name>
        <dbReference type="ChEBI" id="CHEBI:29105"/>
    </cofactor>
    <text evidence="7">Binds 2 Zn(2+) ions per subunit.</text>
</comment>
<comment type="catalytic activity">
    <reaction evidence="1 7">
        <text>an S-(2-hydroxyacyl)glutathione + H2O = a 2-hydroxy carboxylate + glutathione + H(+)</text>
        <dbReference type="Rhea" id="RHEA:21864"/>
        <dbReference type="ChEBI" id="CHEBI:15377"/>
        <dbReference type="ChEBI" id="CHEBI:15378"/>
        <dbReference type="ChEBI" id="CHEBI:57925"/>
        <dbReference type="ChEBI" id="CHEBI:58896"/>
        <dbReference type="ChEBI" id="CHEBI:71261"/>
        <dbReference type="EC" id="3.1.2.6"/>
    </reaction>
</comment>
<comment type="pathway">
    <text evidence="2 7">Secondary metabolite metabolism; methylglyoxal degradation; (R)-lactate from methylglyoxal: step 2/2.</text>
</comment>
<dbReference type="InterPro" id="IPR050110">
    <property type="entry name" value="Glyoxalase_II_hydrolase"/>
</dbReference>
<name>A0ABS5Y9I3_9GAMM</name>
<feature type="binding site" evidence="7">
    <location>
        <position position="109"/>
    </location>
    <ligand>
        <name>Zn(2+)</name>
        <dbReference type="ChEBI" id="CHEBI:29105"/>
        <label>1</label>
    </ligand>
</feature>
<dbReference type="RefSeq" id="WP_215670009.1">
    <property type="nucleotide sequence ID" value="NZ_JAFJYC010000001.1"/>
</dbReference>
<dbReference type="GO" id="GO:0004416">
    <property type="term" value="F:hydroxyacylglutathione hydrolase activity"/>
    <property type="evidence" value="ECO:0007669"/>
    <property type="project" value="UniProtKB-EC"/>
</dbReference>
<comment type="caution">
    <text evidence="9">The sequence shown here is derived from an EMBL/GenBank/DDBJ whole genome shotgun (WGS) entry which is preliminary data.</text>
</comment>
<evidence type="ECO:0000256" key="4">
    <source>
        <dbReference type="ARBA" id="ARBA00022723"/>
    </source>
</evidence>
<evidence type="ECO:0000313" key="9">
    <source>
        <dbReference type="EMBL" id="MBT9431634.1"/>
    </source>
</evidence>
<dbReference type="InterPro" id="IPR036866">
    <property type="entry name" value="RibonucZ/Hydroxyglut_hydro"/>
</dbReference>
<reference evidence="9 10" key="1">
    <citation type="journal article" date="2021" name="Genome Biol. Evol.">
        <title>The evolution of interdependence in a four-way mealybug symbiosis.</title>
        <authorList>
            <person name="Garber A.I."/>
            <person name="Kupper M."/>
            <person name="Laetsch D.R."/>
            <person name="Weldon S.R."/>
            <person name="Ladinsky M.S."/>
            <person name="Bjorkman P.J."/>
            <person name="McCutcheon J.P."/>
        </authorList>
    </citation>
    <scope>NUCLEOTIDE SEQUENCE [LARGE SCALE GENOMIC DNA]</scope>
    <source>
        <strain evidence="9">SOD</strain>
    </source>
</reference>
<dbReference type="InterPro" id="IPR035680">
    <property type="entry name" value="Clx_II_MBL"/>
</dbReference>
<feature type="domain" description="Metallo-beta-lactamase" evidence="8">
    <location>
        <begin position="11"/>
        <end position="164"/>
    </location>
</feature>
<keyword evidence="5 7" id="KW-0378">Hydrolase</keyword>
<dbReference type="HAMAP" id="MF_01374">
    <property type="entry name" value="Glyoxalase_2"/>
    <property type="match status" value="1"/>
</dbReference>
<accession>A0ABS5Y9I3</accession>
<evidence type="ECO:0000259" key="8">
    <source>
        <dbReference type="SMART" id="SM00849"/>
    </source>
</evidence>
<gene>
    <name evidence="7 9" type="primary">gloB</name>
    <name evidence="9" type="ORF">JZM24_04790</name>
</gene>
<evidence type="ECO:0000256" key="7">
    <source>
        <dbReference type="HAMAP-Rule" id="MF_01374"/>
    </source>
</evidence>
<dbReference type="CDD" id="cd07723">
    <property type="entry name" value="hydroxyacylglutathione_hydrolase_MBL-fold"/>
    <property type="match status" value="1"/>
</dbReference>
<dbReference type="SUPFAM" id="SSF56281">
    <property type="entry name" value="Metallo-hydrolase/oxidoreductase"/>
    <property type="match status" value="1"/>
</dbReference>
<dbReference type="NCBIfam" id="TIGR03413">
    <property type="entry name" value="GSH_gloB"/>
    <property type="match status" value="1"/>
</dbReference>
<feature type="binding site" evidence="7">
    <location>
        <position position="164"/>
    </location>
    <ligand>
        <name>Zn(2+)</name>
        <dbReference type="ChEBI" id="CHEBI:29105"/>
        <label>2</label>
    </ligand>
</feature>
<dbReference type="SMART" id="SM00849">
    <property type="entry name" value="Lactamase_B"/>
    <property type="match status" value="1"/>
</dbReference>
<feature type="binding site" evidence="7">
    <location>
        <position position="126"/>
    </location>
    <ligand>
        <name>Zn(2+)</name>
        <dbReference type="ChEBI" id="CHEBI:29105"/>
        <label>1</label>
    </ligand>
</feature>
<dbReference type="PIRSF" id="PIRSF005457">
    <property type="entry name" value="Glx"/>
    <property type="match status" value="1"/>
</dbReference>
<evidence type="ECO:0000256" key="6">
    <source>
        <dbReference type="ARBA" id="ARBA00022833"/>
    </source>
</evidence>
<feature type="binding site" evidence="7">
    <location>
        <position position="57"/>
    </location>
    <ligand>
        <name>Zn(2+)</name>
        <dbReference type="ChEBI" id="CHEBI:29105"/>
        <label>2</label>
    </ligand>
</feature>
<dbReference type="EC" id="3.1.2.6" evidence="7"/>
<comment type="function">
    <text evidence="7">Thiolesterase that catalyzes the hydrolysis of S-D-lactoyl-glutathione to form glutathione and D-lactic acid.</text>
</comment>
<keyword evidence="6 7" id="KW-0862">Zinc</keyword>
<evidence type="ECO:0000256" key="3">
    <source>
        <dbReference type="ARBA" id="ARBA00006759"/>
    </source>
</evidence>
<dbReference type="InterPro" id="IPR017782">
    <property type="entry name" value="Hydroxyacylglutathione_Hdrlase"/>
</dbReference>
<dbReference type="Proteomes" id="UP000811282">
    <property type="component" value="Unassembled WGS sequence"/>
</dbReference>
<dbReference type="InterPro" id="IPR032282">
    <property type="entry name" value="HAGH_C"/>
</dbReference>
<evidence type="ECO:0000256" key="2">
    <source>
        <dbReference type="ARBA" id="ARBA00004963"/>
    </source>
</evidence>
<organism evidence="9 10">
    <name type="scientific">Candidatus Sodalis endolongispinus</name>
    <dbReference type="NCBI Taxonomy" id="2812662"/>
    <lineage>
        <taxon>Bacteria</taxon>
        <taxon>Pseudomonadati</taxon>
        <taxon>Pseudomonadota</taxon>
        <taxon>Gammaproteobacteria</taxon>
        <taxon>Enterobacterales</taxon>
        <taxon>Bruguierivoracaceae</taxon>
        <taxon>Sodalis</taxon>
    </lineage>
</organism>
<dbReference type="PANTHER" id="PTHR43705:SF1">
    <property type="entry name" value="HYDROXYACYLGLUTATHIONE HYDROLASE GLOB"/>
    <property type="match status" value="1"/>
</dbReference>
<feature type="binding site" evidence="7">
    <location>
        <position position="53"/>
    </location>
    <ligand>
        <name>Zn(2+)</name>
        <dbReference type="ChEBI" id="CHEBI:29105"/>
        <label>1</label>
    </ligand>
</feature>
<evidence type="ECO:0000313" key="10">
    <source>
        <dbReference type="Proteomes" id="UP000811282"/>
    </source>
</evidence>
<keyword evidence="4 7" id="KW-0479">Metal-binding</keyword>
<feature type="binding site" evidence="7">
    <location>
        <position position="58"/>
    </location>
    <ligand>
        <name>Zn(2+)</name>
        <dbReference type="ChEBI" id="CHEBI:29105"/>
        <label>2</label>
    </ligand>
</feature>
<sequence length="250" mass="28032">MNLISIPALADNYIWLLHNDDRQCLVVDPGEAAPVLQALADHHLTPVAMLLTHHHQDHVGGVAELLQHFQVPVYGPEETRTKGASQIVNEGDSLTLLRHTFSIMALPGHTLRHIGFYSAPWLFCGDTVFSAGCGRLFEGTPKQMYESFQKVNLLPSETLICAAHEYTLSNLNFSAALLPEDSVIAGYQHKISELRLKNQPSLPSTLHLERQINLFLRCHDVDLQNKLNAHPVPDEEWRVFAALRAKNDHF</sequence>
<comment type="similarity">
    <text evidence="3 7">Belongs to the metallo-beta-lactamase superfamily. Glyoxalase II family.</text>
</comment>
<dbReference type="Pfam" id="PF16123">
    <property type="entry name" value="HAGH_C"/>
    <property type="match status" value="1"/>
</dbReference>
<feature type="binding site" evidence="7">
    <location>
        <position position="55"/>
    </location>
    <ligand>
        <name>Zn(2+)</name>
        <dbReference type="ChEBI" id="CHEBI:29105"/>
        <label>1</label>
    </ligand>
</feature>
<dbReference type="PANTHER" id="PTHR43705">
    <property type="entry name" value="HYDROXYACYLGLUTATHIONE HYDROLASE"/>
    <property type="match status" value="1"/>
</dbReference>
<dbReference type="Gene3D" id="3.60.15.10">
    <property type="entry name" value="Ribonuclease Z/Hydroxyacylglutathione hydrolase-like"/>
    <property type="match status" value="1"/>
</dbReference>
<dbReference type="InterPro" id="IPR001279">
    <property type="entry name" value="Metallo-B-lactamas"/>
</dbReference>
<evidence type="ECO:0000256" key="1">
    <source>
        <dbReference type="ARBA" id="ARBA00001623"/>
    </source>
</evidence>
<proteinExistence type="inferred from homology"/>
<dbReference type="EMBL" id="JAFJYC010000001">
    <property type="protein sequence ID" value="MBT9431634.1"/>
    <property type="molecule type" value="Genomic_DNA"/>
</dbReference>